<accession>A0A0G8KEU5</accession>
<dbReference type="EMBL" id="LR828253">
    <property type="protein sequence ID" value="CAD0327197.1"/>
    <property type="molecule type" value="Genomic_DNA"/>
</dbReference>
<feature type="transmembrane region" description="Helical" evidence="1">
    <location>
        <begin position="42"/>
        <end position="65"/>
    </location>
</feature>
<proteinExistence type="predicted"/>
<dbReference type="AlphaFoldDB" id="A0A0G8KEU5"/>
<keyword evidence="1" id="KW-0812">Transmembrane</keyword>
<dbReference type="RefSeq" id="WP_006451526.1">
    <property type="nucleotide sequence ID" value="NZ_CP018728.1"/>
</dbReference>
<feature type="transmembrane region" description="Helical" evidence="1">
    <location>
        <begin position="86"/>
        <end position="105"/>
    </location>
</feature>
<organism evidence="2">
    <name type="scientific">Xanthomonas hortorum pv. gardneri</name>
    <dbReference type="NCBI Taxonomy" id="2754056"/>
    <lineage>
        <taxon>Bacteria</taxon>
        <taxon>Pseudomonadati</taxon>
        <taxon>Pseudomonadota</taxon>
        <taxon>Gammaproteobacteria</taxon>
        <taxon>Lysobacterales</taxon>
        <taxon>Lysobacteraceae</taxon>
        <taxon>Xanthomonas</taxon>
    </lineage>
</organism>
<protein>
    <submittedName>
        <fullName evidence="2">Uncharacterized protein</fullName>
    </submittedName>
</protein>
<dbReference type="OrthoDB" id="8404282at2"/>
<dbReference type="STRING" id="90270.BI317_13440"/>
<sequence>MSARLIGVLILLVGAALAYWGVWMPLEQARAGAESITLHGGMKLALMVPMCVVFGVGYVIGGESFHHRMQNSDPDKVRRWGKTSAIGWLLILGSLAASFGLYQWLQHTLHGLGYGSAG</sequence>
<gene>
    <name evidence="2" type="ORF">CFBP8129_19670</name>
</gene>
<name>A0A0G8KEU5_9XANT</name>
<keyword evidence="1" id="KW-0472">Membrane</keyword>
<keyword evidence="1" id="KW-1133">Transmembrane helix</keyword>
<dbReference type="EMBL" id="LR828253">
    <property type="protein sequence ID" value="CAD0327206.1"/>
    <property type="molecule type" value="Genomic_DNA"/>
</dbReference>
<reference evidence="2" key="1">
    <citation type="submission" date="2020-07" db="EMBL/GenBank/DDBJ databases">
        <authorList>
            <person name="Pothier F. J."/>
        </authorList>
    </citation>
    <scope>NUCLEOTIDE SEQUENCE</scope>
    <source>
        <strain evidence="2">CFBP 8129</strain>
    </source>
</reference>
<evidence type="ECO:0000313" key="2">
    <source>
        <dbReference type="EMBL" id="CAD0327206.1"/>
    </source>
</evidence>
<evidence type="ECO:0000256" key="1">
    <source>
        <dbReference type="SAM" id="Phobius"/>
    </source>
</evidence>